<dbReference type="Pfam" id="PF00149">
    <property type="entry name" value="Metallophos"/>
    <property type="match status" value="1"/>
</dbReference>
<dbReference type="RefSeq" id="XP_013259912.1">
    <property type="nucleotide sequence ID" value="XM_013404458.1"/>
</dbReference>
<dbReference type="InterPro" id="IPR004843">
    <property type="entry name" value="Calcineurin-like_PHP"/>
</dbReference>
<dbReference type="VEuPathDB" id="FungiDB:A1O9_05239"/>
<dbReference type="CDD" id="cd07379">
    <property type="entry name" value="MPP_239FB"/>
    <property type="match status" value="1"/>
</dbReference>
<proteinExistence type="predicted"/>
<dbReference type="InterPro" id="IPR029052">
    <property type="entry name" value="Metallo-depent_PP-like"/>
</dbReference>
<evidence type="ECO:0000313" key="3">
    <source>
        <dbReference type="EMBL" id="KEF57322.1"/>
    </source>
</evidence>
<reference evidence="3 4" key="1">
    <citation type="submission" date="2013-03" db="EMBL/GenBank/DDBJ databases">
        <title>The Genome Sequence of Exophiala aquamarina CBS 119918.</title>
        <authorList>
            <consortium name="The Broad Institute Genomics Platform"/>
            <person name="Cuomo C."/>
            <person name="de Hoog S."/>
            <person name="Gorbushina A."/>
            <person name="Walker B."/>
            <person name="Young S.K."/>
            <person name="Zeng Q."/>
            <person name="Gargeya S."/>
            <person name="Fitzgerald M."/>
            <person name="Haas B."/>
            <person name="Abouelleil A."/>
            <person name="Allen A.W."/>
            <person name="Alvarado L."/>
            <person name="Arachchi H.M."/>
            <person name="Berlin A.M."/>
            <person name="Chapman S.B."/>
            <person name="Gainer-Dewar J."/>
            <person name="Goldberg J."/>
            <person name="Griggs A."/>
            <person name="Gujja S."/>
            <person name="Hansen M."/>
            <person name="Howarth C."/>
            <person name="Imamovic A."/>
            <person name="Ireland A."/>
            <person name="Larimer J."/>
            <person name="McCowan C."/>
            <person name="Murphy C."/>
            <person name="Pearson M."/>
            <person name="Poon T.W."/>
            <person name="Priest M."/>
            <person name="Roberts A."/>
            <person name="Saif S."/>
            <person name="Shea T."/>
            <person name="Sisk P."/>
            <person name="Sykes S."/>
            <person name="Wortman J."/>
            <person name="Nusbaum C."/>
            <person name="Birren B."/>
        </authorList>
    </citation>
    <scope>NUCLEOTIDE SEQUENCE [LARGE SCALE GENOMIC DNA]</scope>
    <source>
        <strain evidence="3 4">CBS 119918</strain>
    </source>
</reference>
<organism evidence="3 4">
    <name type="scientific">Exophiala aquamarina CBS 119918</name>
    <dbReference type="NCBI Taxonomy" id="1182545"/>
    <lineage>
        <taxon>Eukaryota</taxon>
        <taxon>Fungi</taxon>
        <taxon>Dikarya</taxon>
        <taxon>Ascomycota</taxon>
        <taxon>Pezizomycotina</taxon>
        <taxon>Eurotiomycetes</taxon>
        <taxon>Chaetothyriomycetidae</taxon>
        <taxon>Chaetothyriales</taxon>
        <taxon>Herpotrichiellaceae</taxon>
        <taxon>Exophiala</taxon>
    </lineage>
</organism>
<dbReference type="GO" id="GO:0016787">
    <property type="term" value="F:hydrolase activity"/>
    <property type="evidence" value="ECO:0007669"/>
    <property type="project" value="InterPro"/>
</dbReference>
<dbReference type="AlphaFoldDB" id="A0A072PC52"/>
<protein>
    <recommendedName>
        <fullName evidence="2">Calcineurin-like phosphoesterase domain-containing protein</fullName>
    </recommendedName>
</protein>
<dbReference type="PANTHER" id="PTHR12905:SF0">
    <property type="entry name" value="CALCINEURIN-LIKE PHOSPHOESTERASE DOMAIN-CONTAINING PROTEIN"/>
    <property type="match status" value="1"/>
</dbReference>
<feature type="domain" description="Calcineurin-like phosphoesterase" evidence="2">
    <location>
        <begin position="13"/>
        <end position="243"/>
    </location>
</feature>
<dbReference type="EMBL" id="AMGV01000004">
    <property type="protein sequence ID" value="KEF57322.1"/>
    <property type="molecule type" value="Genomic_DNA"/>
</dbReference>
<dbReference type="Gene3D" id="3.60.21.10">
    <property type="match status" value="1"/>
</dbReference>
<dbReference type="InterPro" id="IPR051693">
    <property type="entry name" value="UPF0046_metallophosphoest"/>
</dbReference>
<sequence length="324" mass="35683">MAASNSSIGLKTRLLILSDTHSALPRHSDSAFDSAVPFQTPLPAADVLIHCGDLTSNGRLDQHHKALELINSVDSELKIVIPGNHDLTLDRSYYDRYPNAHCHWQKYSDDVLREIKELYTGAKARQSGIRYLEEGMASFKLKSGASLNVYASAWQPEFCNWAFGYSREEDRFNPLPDGCGPESPVPDSDIAGGRGGVDIMVTHGPPKGFLDRTVGGDYVGCDHLRRAVRRCRPLIHCFGHIHEGWGAMSKDWDLDDAEGGASSTTTANSTPSTFEPPIKQRSVYVDATGLEPGKETLFINASIMTVRYRPLNAPWLVDIELPMG</sequence>
<accession>A0A072PC52</accession>
<dbReference type="Proteomes" id="UP000027920">
    <property type="component" value="Unassembled WGS sequence"/>
</dbReference>
<dbReference type="PANTHER" id="PTHR12905">
    <property type="entry name" value="METALLOPHOSPHOESTERASE"/>
    <property type="match status" value="1"/>
</dbReference>
<dbReference type="HOGENOM" id="CLU_041441_2_1_1"/>
<gene>
    <name evidence="3" type="ORF">A1O9_05239</name>
</gene>
<dbReference type="OrthoDB" id="630188at2759"/>
<evidence type="ECO:0000256" key="1">
    <source>
        <dbReference type="SAM" id="MobiDB-lite"/>
    </source>
</evidence>
<name>A0A072PC52_9EURO</name>
<comment type="caution">
    <text evidence="3">The sequence shown here is derived from an EMBL/GenBank/DDBJ whole genome shotgun (WGS) entry which is preliminary data.</text>
</comment>
<dbReference type="SUPFAM" id="SSF56300">
    <property type="entry name" value="Metallo-dependent phosphatases"/>
    <property type="match status" value="1"/>
</dbReference>
<evidence type="ECO:0000313" key="4">
    <source>
        <dbReference type="Proteomes" id="UP000027920"/>
    </source>
</evidence>
<feature type="compositionally biased region" description="Low complexity" evidence="1">
    <location>
        <begin position="261"/>
        <end position="273"/>
    </location>
</feature>
<dbReference type="GeneID" id="25280165"/>
<feature type="region of interest" description="Disordered" evidence="1">
    <location>
        <begin position="256"/>
        <end position="277"/>
    </location>
</feature>
<keyword evidence="4" id="KW-1185">Reference proteome</keyword>
<evidence type="ECO:0000259" key="2">
    <source>
        <dbReference type="Pfam" id="PF00149"/>
    </source>
</evidence>